<evidence type="ECO:0000313" key="8">
    <source>
        <dbReference type="Proteomes" id="UP000447873"/>
    </source>
</evidence>
<dbReference type="OrthoDB" id="277802at2759"/>
<dbReference type="InterPro" id="IPR000504">
    <property type="entry name" value="RRM_dom"/>
</dbReference>
<feature type="compositionally biased region" description="Low complexity" evidence="3">
    <location>
        <begin position="144"/>
        <end position="156"/>
    </location>
</feature>
<reference evidence="5 8" key="1">
    <citation type="submission" date="2018-12" db="EMBL/GenBank/DDBJ databases">
        <title>Venturia inaequalis Genome Resource.</title>
        <authorList>
            <person name="Lichtner F.J."/>
        </authorList>
    </citation>
    <scope>NUCLEOTIDE SEQUENCE [LARGE SCALE GENOMIC DNA]</scope>
    <source>
        <strain evidence="5 8">120213</strain>
        <strain evidence="7">Bline_iso_100314</strain>
        <strain evidence="6 9">DMI_063113</strain>
    </source>
</reference>
<keyword evidence="9" id="KW-1185">Reference proteome</keyword>
<comment type="caution">
    <text evidence="5">The sequence shown here is derived from an EMBL/GenBank/DDBJ whole genome shotgun (WGS) entry which is preliminary data.</text>
</comment>
<dbReference type="EMBL" id="WNWR01000655">
    <property type="protein sequence ID" value="KAE9971920.1"/>
    <property type="molecule type" value="Genomic_DNA"/>
</dbReference>
<dbReference type="GO" id="GO:0000398">
    <property type="term" value="P:mRNA splicing, via spliceosome"/>
    <property type="evidence" value="ECO:0007669"/>
    <property type="project" value="TreeGrafter"/>
</dbReference>
<dbReference type="InterPro" id="IPR012677">
    <property type="entry name" value="Nucleotide-bd_a/b_plait_sf"/>
</dbReference>
<evidence type="ECO:0000313" key="6">
    <source>
        <dbReference type="EMBL" id="KAE9971920.1"/>
    </source>
</evidence>
<feature type="compositionally biased region" description="Acidic residues" evidence="3">
    <location>
        <begin position="124"/>
        <end position="134"/>
    </location>
</feature>
<feature type="compositionally biased region" description="Basic and acidic residues" evidence="3">
    <location>
        <begin position="157"/>
        <end position="173"/>
    </location>
</feature>
<feature type="domain" description="RRM" evidence="4">
    <location>
        <begin position="24"/>
        <end position="103"/>
    </location>
</feature>
<dbReference type="SMART" id="SM00360">
    <property type="entry name" value="RRM"/>
    <property type="match status" value="1"/>
</dbReference>
<evidence type="ECO:0000313" key="5">
    <source>
        <dbReference type="EMBL" id="KAE9964669.1"/>
    </source>
</evidence>
<dbReference type="EMBL" id="WNWS01000666">
    <property type="protein sequence ID" value="KAE9964669.1"/>
    <property type="molecule type" value="Genomic_DNA"/>
</dbReference>
<dbReference type="InterPro" id="IPR045164">
    <property type="entry name" value="RBM41/RNPC3"/>
</dbReference>
<name>A0A8H3U9L0_VENIN</name>
<dbReference type="CDD" id="cd12246">
    <property type="entry name" value="RRM1_U1A_like"/>
    <property type="match status" value="1"/>
</dbReference>
<feature type="compositionally biased region" description="Acidic residues" evidence="3">
    <location>
        <begin position="174"/>
        <end position="195"/>
    </location>
</feature>
<dbReference type="EMBL" id="WNWQ01000092">
    <property type="protein sequence ID" value="KAE9979479.1"/>
    <property type="molecule type" value="Genomic_DNA"/>
</dbReference>
<protein>
    <recommendedName>
        <fullName evidence="4">RRM domain-containing protein</fullName>
    </recommendedName>
</protein>
<dbReference type="Pfam" id="PF00076">
    <property type="entry name" value="RRM_1"/>
    <property type="match status" value="1"/>
</dbReference>
<dbReference type="AlphaFoldDB" id="A0A8H3U9L0"/>
<evidence type="ECO:0000259" key="4">
    <source>
        <dbReference type="PROSITE" id="PS50102"/>
    </source>
</evidence>
<keyword evidence="1 2" id="KW-0694">RNA-binding</keyword>
<sequence length="195" mass="21181">MATTQIPSRHPATRGAVSSVAPNQTLYLSGLPDKLQKDDLRRCLYCLCSTHGPVLDIVALKTAKMRGQAHVTFKDIQCASSAMRALNGFEFFGKPMKIQYAKSKSDTIAKLDGTFKIPTFAQPEEAEATSDDQPTDLQRAVFGAPPTAGKAAAEPAASKDKPEEPKGVKRGREEEEEEEEDSDGSAMEMEESDDE</sequence>
<dbReference type="GO" id="GO:0097157">
    <property type="term" value="F:pre-mRNA intronic binding"/>
    <property type="evidence" value="ECO:0007669"/>
    <property type="project" value="TreeGrafter"/>
</dbReference>
<feature type="region of interest" description="Disordered" evidence="3">
    <location>
        <begin position="124"/>
        <end position="195"/>
    </location>
</feature>
<organism evidence="5 8">
    <name type="scientific">Venturia inaequalis</name>
    <name type="common">Apple scab fungus</name>
    <dbReference type="NCBI Taxonomy" id="5025"/>
    <lineage>
        <taxon>Eukaryota</taxon>
        <taxon>Fungi</taxon>
        <taxon>Dikarya</taxon>
        <taxon>Ascomycota</taxon>
        <taxon>Pezizomycotina</taxon>
        <taxon>Dothideomycetes</taxon>
        <taxon>Pleosporomycetidae</taxon>
        <taxon>Venturiales</taxon>
        <taxon>Venturiaceae</taxon>
        <taxon>Venturia</taxon>
    </lineage>
</organism>
<accession>A0A8H3U9L0</accession>
<dbReference type="Proteomes" id="UP000447873">
    <property type="component" value="Unassembled WGS sequence"/>
</dbReference>
<evidence type="ECO:0000313" key="9">
    <source>
        <dbReference type="Proteomes" id="UP000490939"/>
    </source>
</evidence>
<proteinExistence type="predicted"/>
<dbReference type="Proteomes" id="UP000433883">
    <property type="component" value="Unassembled WGS sequence"/>
</dbReference>
<dbReference type="PROSITE" id="PS50102">
    <property type="entry name" value="RRM"/>
    <property type="match status" value="1"/>
</dbReference>
<evidence type="ECO:0000256" key="1">
    <source>
        <dbReference type="ARBA" id="ARBA00022884"/>
    </source>
</evidence>
<evidence type="ECO:0000256" key="3">
    <source>
        <dbReference type="SAM" id="MobiDB-lite"/>
    </source>
</evidence>
<dbReference type="Gene3D" id="3.30.70.330">
    <property type="match status" value="1"/>
</dbReference>
<dbReference type="InterPro" id="IPR035979">
    <property type="entry name" value="RBD_domain_sf"/>
</dbReference>
<dbReference type="PANTHER" id="PTHR16105">
    <property type="entry name" value="RNA-BINDING REGION-CONTAINING PROTEIN 3"/>
    <property type="match status" value="1"/>
</dbReference>
<dbReference type="SUPFAM" id="SSF54928">
    <property type="entry name" value="RNA-binding domain, RBD"/>
    <property type="match status" value="1"/>
</dbReference>
<evidence type="ECO:0000256" key="2">
    <source>
        <dbReference type="PROSITE-ProRule" id="PRU00176"/>
    </source>
</evidence>
<evidence type="ECO:0000313" key="7">
    <source>
        <dbReference type="EMBL" id="KAE9979479.1"/>
    </source>
</evidence>
<dbReference type="FunFam" id="3.30.70.330:FF:000039">
    <property type="entry name" value="U1 small nuclear ribonucleoprotein A"/>
    <property type="match status" value="1"/>
</dbReference>
<dbReference type="PANTHER" id="PTHR16105:SF0">
    <property type="entry name" value="RNA-BINDING REGION-CONTAINING PROTEIN 3"/>
    <property type="match status" value="1"/>
</dbReference>
<dbReference type="Proteomes" id="UP000490939">
    <property type="component" value="Unassembled WGS sequence"/>
</dbReference>
<dbReference type="GO" id="GO:0030626">
    <property type="term" value="F:U12 snRNA binding"/>
    <property type="evidence" value="ECO:0007669"/>
    <property type="project" value="TreeGrafter"/>
</dbReference>
<gene>
    <name evidence="7" type="ORF">BLS_009786</name>
    <name evidence="6" type="ORF">EG327_009681</name>
    <name evidence="5" type="ORF">EG328_010277</name>
</gene>